<feature type="non-terminal residue" evidence="1">
    <location>
        <position position="266"/>
    </location>
</feature>
<gene>
    <name evidence="1" type="ORF">E6Q11_00745</name>
</gene>
<protein>
    <recommendedName>
        <fullName evidence="3">ATP-binding protein</fullName>
    </recommendedName>
</protein>
<proteinExistence type="predicted"/>
<sequence length="266" mass="31164">MDHVIETTYPFDFRKQDAKKLAQQINKRRNTVLIGMKRVGISNFLRFFLYHPEIAEKYLNSKNHLFIPVDLNDLVEREVFPFWVLTFKRISDAVERSNLSKEIKKEIEQYFLDSIQSQDLFLTIDYLRKSLRLISENGILPTIFLIRFDRMRGSITSEFFNNIQGLFDATHGKLSYVITSDHALDQLEPEIFNKQSVSVFSDNLYIKPAEKSDTKIIYNSSIKQYHLNLKPEITKELLRIVDGHTQYLLYGLISIGENKENVSAEN</sequence>
<evidence type="ECO:0000313" key="1">
    <source>
        <dbReference type="EMBL" id="TXG78678.1"/>
    </source>
</evidence>
<evidence type="ECO:0000313" key="2">
    <source>
        <dbReference type="Proteomes" id="UP000321026"/>
    </source>
</evidence>
<dbReference type="Proteomes" id="UP000321026">
    <property type="component" value="Unassembled WGS sequence"/>
</dbReference>
<dbReference type="Gene3D" id="3.40.50.300">
    <property type="entry name" value="P-loop containing nucleotide triphosphate hydrolases"/>
    <property type="match status" value="1"/>
</dbReference>
<dbReference type="EMBL" id="SSDS01000009">
    <property type="protein sequence ID" value="TXG78678.1"/>
    <property type="molecule type" value="Genomic_DNA"/>
</dbReference>
<accession>A0A5C7JBT1</accession>
<dbReference type="InterPro" id="IPR027417">
    <property type="entry name" value="P-loop_NTPase"/>
</dbReference>
<name>A0A5C7JBT1_9BACT</name>
<dbReference type="AlphaFoldDB" id="A0A5C7JBT1"/>
<comment type="caution">
    <text evidence="1">The sequence shown here is derived from an EMBL/GenBank/DDBJ whole genome shotgun (WGS) entry which is preliminary data.</text>
</comment>
<organism evidence="1 2">
    <name type="scientific">Candidatus Dojkabacteria bacterium</name>
    <dbReference type="NCBI Taxonomy" id="2099670"/>
    <lineage>
        <taxon>Bacteria</taxon>
        <taxon>Candidatus Dojkabacteria</taxon>
    </lineage>
</organism>
<evidence type="ECO:0008006" key="3">
    <source>
        <dbReference type="Google" id="ProtNLM"/>
    </source>
</evidence>
<reference evidence="1 2" key="1">
    <citation type="submission" date="2018-09" db="EMBL/GenBank/DDBJ databases">
        <title>Metagenome Assembled Genomes from an Advanced Water Purification Facility.</title>
        <authorList>
            <person name="Stamps B.W."/>
            <person name="Spear J.R."/>
        </authorList>
    </citation>
    <scope>NUCLEOTIDE SEQUENCE [LARGE SCALE GENOMIC DNA]</scope>
    <source>
        <strain evidence="1">Bin_63_2</strain>
    </source>
</reference>